<feature type="compositionally biased region" description="Low complexity" evidence="1">
    <location>
        <begin position="234"/>
        <end position="267"/>
    </location>
</feature>
<dbReference type="VEuPathDB" id="FungiDB:PC9H_006427"/>
<dbReference type="OrthoDB" id="3055857at2759"/>
<accession>A0A8H6ZTP8</accession>
<organism evidence="2 3">
    <name type="scientific">Pleurotus ostreatus</name>
    <name type="common">Oyster mushroom</name>
    <name type="synonym">White-rot fungus</name>
    <dbReference type="NCBI Taxonomy" id="5322"/>
    <lineage>
        <taxon>Eukaryota</taxon>
        <taxon>Fungi</taxon>
        <taxon>Dikarya</taxon>
        <taxon>Basidiomycota</taxon>
        <taxon>Agaricomycotina</taxon>
        <taxon>Agaricomycetes</taxon>
        <taxon>Agaricomycetidae</taxon>
        <taxon>Agaricales</taxon>
        <taxon>Pleurotineae</taxon>
        <taxon>Pleurotaceae</taxon>
        <taxon>Pleurotus</taxon>
    </lineage>
</organism>
<feature type="compositionally biased region" description="Polar residues" evidence="1">
    <location>
        <begin position="153"/>
        <end position="163"/>
    </location>
</feature>
<feature type="compositionally biased region" description="Polar residues" evidence="1">
    <location>
        <begin position="850"/>
        <end position="876"/>
    </location>
</feature>
<evidence type="ECO:0000313" key="3">
    <source>
        <dbReference type="Proteomes" id="UP000623687"/>
    </source>
</evidence>
<feature type="compositionally biased region" description="Polar residues" evidence="1">
    <location>
        <begin position="780"/>
        <end position="791"/>
    </location>
</feature>
<feature type="region of interest" description="Disordered" evidence="1">
    <location>
        <begin position="116"/>
        <end position="272"/>
    </location>
</feature>
<comment type="caution">
    <text evidence="2">The sequence shown here is derived from an EMBL/GenBank/DDBJ whole genome shotgun (WGS) entry which is preliminary data.</text>
</comment>
<dbReference type="RefSeq" id="XP_036631994.1">
    <property type="nucleotide sequence ID" value="XM_036775975.1"/>
</dbReference>
<protein>
    <submittedName>
        <fullName evidence="2">Uncharacterized protein</fullName>
    </submittedName>
</protein>
<sequence>MSSLAQSGQPHHIVKYSGRLNQENRREPLQPPTSSLPPVALRGGNEYNDAPLQSSEDMRRRMLKRSRTDLSAYGSEQSIVPYRDIEVELVDNETSAYMQSSLETPLPTAHRLSETYKLPSGMGKDVPPQDFSPLPRATYSRRKMGENRAPTDQAINRWSSLRGINSKHSKKNDNEERLARTSSGNLKENASGDISNSSNKKGKSSALSTVYSQRASKEAKSRSGTRRSHRQAKHSASSRSSSPGSRVQPLSSPFTSRPSSAASSPRSATDHISSNAVTANIVGGNVRPVKSKSGQFKVPFLPNTRSNQYGVHSTATSPAHSTICAHSPTHDVQDHANNVVKARRPSAPSATRPSSEHIFSAFPYAAQEPEDDSITLANRGILGLTFDRPPSQLDYTHVYWDSEGQYLGGCDLDGVDEDLFSESLSTLLIPNQPSWPEPNASSSEFSMFWSEVRGMSTPFDRSKHADDRENCDFPYHDDDDEQGEGILSGIFPFASAPGARTPELQQTQPSAHSVTRPYLRSCFSDTVVNGGPENVEESPTKEFVSPRSGRTYYCSPKLKEKRGHSTSDGWREGKGLISGEGGSELSWQSDSLISPPTAIVKKFQQGQVYARSPLNHKDTKDKGGHDRNDTEDDDGTMDMELDACLTAPTISKPSKHTSIRIDGARSLDDIFGSVNISIEEGSLDLDKTIMDGHEPSGVRVIGTDDDATRQSNGQLSAPVQPVKSVASSATMKGRNRRGTIKASDFPQPPTAGAENDGTNAMSRRTRSGTITARNLGLGHNTGSLGSSNTSAPRVGVEARRTRSGTIIAPPATKPINHRISNAKDGTNIDSRSNAQGRNPAGNRISSSSSAVNVELSQRTEMNAHSPNSTATVSSPDPINLLGPPINIQNEVWQVAPRVFSPENRRSSVAKTSLRPCVSDAPRLRVMQPLKGGPRGGARGMGPFAMMLSTMKRVDENERSSDDELLLKGKASATRK</sequence>
<dbReference type="EMBL" id="JACETU010000004">
    <property type="protein sequence ID" value="KAF7430716.1"/>
    <property type="molecule type" value="Genomic_DNA"/>
</dbReference>
<keyword evidence="3" id="KW-1185">Reference proteome</keyword>
<reference evidence="2" key="1">
    <citation type="submission" date="2019-07" db="EMBL/GenBank/DDBJ databases">
        <authorList>
            <person name="Palmer J.M."/>
        </authorList>
    </citation>
    <scope>NUCLEOTIDE SEQUENCE</scope>
    <source>
        <strain evidence="2">PC9</strain>
    </source>
</reference>
<proteinExistence type="predicted"/>
<feature type="region of interest" description="Disordered" evidence="1">
    <location>
        <begin position="807"/>
        <end position="877"/>
    </location>
</feature>
<feature type="region of interest" description="Disordered" evidence="1">
    <location>
        <begin position="953"/>
        <end position="975"/>
    </location>
</feature>
<feature type="region of interest" description="Disordered" evidence="1">
    <location>
        <begin position="605"/>
        <end position="637"/>
    </location>
</feature>
<feature type="compositionally biased region" description="Basic and acidic residues" evidence="1">
    <location>
        <begin position="953"/>
        <end position="966"/>
    </location>
</feature>
<feature type="compositionally biased region" description="Polar residues" evidence="1">
    <location>
        <begin position="180"/>
        <end position="194"/>
    </location>
</feature>
<evidence type="ECO:0000313" key="2">
    <source>
        <dbReference type="EMBL" id="KAF7430716.1"/>
    </source>
</evidence>
<dbReference type="Proteomes" id="UP000623687">
    <property type="component" value="Unassembled WGS sequence"/>
</dbReference>
<gene>
    <name evidence="2" type="ORF">PC9H_006427</name>
</gene>
<feature type="compositionally biased region" description="Polar residues" evidence="1">
    <location>
        <begin position="823"/>
        <end position="836"/>
    </location>
</feature>
<feature type="region of interest" description="Disordered" evidence="1">
    <location>
        <begin position="1"/>
        <end position="57"/>
    </location>
</feature>
<dbReference type="GeneID" id="59376245"/>
<feature type="compositionally biased region" description="Basic residues" evidence="1">
    <location>
        <begin position="223"/>
        <end position="233"/>
    </location>
</feature>
<feature type="region of interest" description="Disordered" evidence="1">
    <location>
        <begin position="726"/>
        <end position="792"/>
    </location>
</feature>
<evidence type="ECO:0000256" key="1">
    <source>
        <dbReference type="SAM" id="MobiDB-lite"/>
    </source>
</evidence>
<name>A0A8H6ZTP8_PLEOS</name>
<feature type="compositionally biased region" description="Basic and acidic residues" evidence="1">
    <location>
        <begin position="615"/>
        <end position="628"/>
    </location>
</feature>
<dbReference type="AlphaFoldDB" id="A0A8H6ZTP8"/>
<feature type="compositionally biased region" description="Polar residues" evidence="1">
    <location>
        <begin position="756"/>
        <end position="772"/>
    </location>
</feature>